<feature type="domain" description="Ran-GTPase activating protein 1 C-terminal" evidence="5">
    <location>
        <begin position="370"/>
        <end position="547"/>
    </location>
</feature>
<evidence type="ECO:0000313" key="7">
    <source>
        <dbReference type="RefSeq" id="XP_017779037.1"/>
    </source>
</evidence>
<proteinExistence type="predicted"/>
<dbReference type="Gene3D" id="3.80.10.10">
    <property type="entry name" value="Ribonuclease Inhibitor"/>
    <property type="match status" value="1"/>
</dbReference>
<organism evidence="6 7">
    <name type="scientific">Nicrophorus vespilloides</name>
    <name type="common">Boreal carrion beetle</name>
    <dbReference type="NCBI Taxonomy" id="110193"/>
    <lineage>
        <taxon>Eukaryota</taxon>
        <taxon>Metazoa</taxon>
        <taxon>Ecdysozoa</taxon>
        <taxon>Arthropoda</taxon>
        <taxon>Hexapoda</taxon>
        <taxon>Insecta</taxon>
        <taxon>Pterygota</taxon>
        <taxon>Neoptera</taxon>
        <taxon>Endopterygota</taxon>
        <taxon>Coleoptera</taxon>
        <taxon>Polyphaga</taxon>
        <taxon>Staphyliniformia</taxon>
        <taxon>Silphidae</taxon>
        <taxon>Nicrophorinae</taxon>
        <taxon>Nicrophorus</taxon>
    </lineage>
</organism>
<dbReference type="SUPFAM" id="SSF69099">
    <property type="entry name" value="Ran-GTPase activating protein 1 (RanGAP1), C-terminal domain"/>
    <property type="match status" value="1"/>
</dbReference>
<accession>A0ABM1MWT7</accession>
<protein>
    <submittedName>
        <fullName evidence="7">Ran GTPase-activating protein 1-like</fullName>
    </submittedName>
</protein>
<dbReference type="Pfam" id="PF07834">
    <property type="entry name" value="RanGAP1_C"/>
    <property type="match status" value="1"/>
</dbReference>
<dbReference type="Proteomes" id="UP000695000">
    <property type="component" value="Unplaced"/>
</dbReference>
<dbReference type="InterPro" id="IPR027038">
    <property type="entry name" value="RanGap"/>
</dbReference>
<keyword evidence="1" id="KW-0343">GTPase activation</keyword>
<dbReference type="GeneID" id="108564484"/>
<evidence type="ECO:0000256" key="4">
    <source>
        <dbReference type="SAM" id="MobiDB-lite"/>
    </source>
</evidence>
<dbReference type="Pfam" id="PF13516">
    <property type="entry name" value="LRR_6"/>
    <property type="match status" value="3"/>
</dbReference>
<feature type="region of interest" description="Disordered" evidence="4">
    <location>
        <begin position="354"/>
        <end position="383"/>
    </location>
</feature>
<evidence type="ECO:0000313" key="6">
    <source>
        <dbReference type="Proteomes" id="UP000695000"/>
    </source>
</evidence>
<dbReference type="InterPro" id="IPR036720">
    <property type="entry name" value="RanGAP1_C_sf"/>
</dbReference>
<dbReference type="PANTHER" id="PTHR24113">
    <property type="entry name" value="RAN GTPASE-ACTIVATING PROTEIN 1"/>
    <property type="match status" value="1"/>
</dbReference>
<reference evidence="7" key="1">
    <citation type="submission" date="2025-08" db="UniProtKB">
        <authorList>
            <consortium name="RefSeq"/>
        </authorList>
    </citation>
    <scope>IDENTIFICATION</scope>
    <source>
        <tissue evidence="7">Whole Larva</tissue>
    </source>
</reference>
<evidence type="ECO:0000259" key="5">
    <source>
        <dbReference type="Pfam" id="PF07834"/>
    </source>
</evidence>
<evidence type="ECO:0000256" key="2">
    <source>
        <dbReference type="ARBA" id="ARBA00022614"/>
    </source>
</evidence>
<dbReference type="SMART" id="SM00368">
    <property type="entry name" value="LRR_RI"/>
    <property type="match status" value="8"/>
</dbReference>
<name>A0ABM1MWT7_NICVS</name>
<sequence>MANTNVDTLIAAFDKADIVNGVSFAGKGLKLNNADDAKDIIEAIKSRKVLEFLNLEGNTLGIEAAEAISKALETHSEFKRALWKDLFTGRMKDEIPICLEHLGNGLVASSARLTELDLSDNAFGPIGVKGLASLLRSSCCFALQELRLNNNGLGITGGKLLANALLDCHKFSAESGKPLQLKVFIAGRNRLENEGAQSLASVFKTIGTLEEIQMPQNGIYHVGITALSEAFKVNKNLKILNLNDNTIGPVGAKALAKALPNLESLKTINFGDCLLKTKGAIALAECLSNCDKLEELILSFNEIKTDGAVEVLYALKEKDNLKKISLNGNKFGCEGTERIQEMVSAMNVEDMLDEFDDDEGDDDDEEQSDEDDDEEEEEEDSEDTIAVSFKTYGQFVQDPTPENFLGLGDNRETVILNAVKESTGDYVDNCIKGIFSAASVYAKSKDSVQAVALKCCESLFIEMFAWCSKNDKLSFLNNLILINLGLIKGEDKKFTVPWNIESCLCALEMLVKRNYFPATTKDALKVFLKKDIDNKKDYTKAKQKLLLMLN</sequence>
<dbReference type="PANTHER" id="PTHR24113:SF12">
    <property type="entry name" value="RAN GTPASE-ACTIVATING PROTEIN 1"/>
    <property type="match status" value="1"/>
</dbReference>
<dbReference type="InterPro" id="IPR001611">
    <property type="entry name" value="Leu-rich_rpt"/>
</dbReference>
<evidence type="ECO:0000256" key="1">
    <source>
        <dbReference type="ARBA" id="ARBA00022468"/>
    </source>
</evidence>
<keyword evidence="3" id="KW-0677">Repeat</keyword>
<dbReference type="RefSeq" id="XP_017779037.1">
    <property type="nucleotide sequence ID" value="XM_017923548.1"/>
</dbReference>
<keyword evidence="2" id="KW-0433">Leucine-rich repeat</keyword>
<gene>
    <name evidence="7" type="primary">LOC108564484</name>
</gene>
<dbReference type="SUPFAM" id="SSF52047">
    <property type="entry name" value="RNI-like"/>
    <property type="match status" value="1"/>
</dbReference>
<dbReference type="InterPro" id="IPR009109">
    <property type="entry name" value="Ran_GTPase_activating_1_C"/>
</dbReference>
<dbReference type="CDD" id="cd00116">
    <property type="entry name" value="LRR_RI"/>
    <property type="match status" value="1"/>
</dbReference>
<dbReference type="InterPro" id="IPR032675">
    <property type="entry name" value="LRR_dom_sf"/>
</dbReference>
<evidence type="ECO:0000256" key="3">
    <source>
        <dbReference type="ARBA" id="ARBA00022737"/>
    </source>
</evidence>
<dbReference type="Gene3D" id="1.25.40.200">
    <property type="entry name" value="Ran-GTPase activating protein 1, C-terminal domain"/>
    <property type="match status" value="1"/>
</dbReference>
<keyword evidence="6" id="KW-1185">Reference proteome</keyword>